<dbReference type="EMBL" id="OY288114">
    <property type="protein sequence ID" value="CAJ0850334.1"/>
    <property type="molecule type" value="Genomic_DNA"/>
</dbReference>
<organism evidence="1">
    <name type="scientific">freshwater sediment metagenome</name>
    <dbReference type="NCBI Taxonomy" id="556182"/>
    <lineage>
        <taxon>unclassified sequences</taxon>
        <taxon>metagenomes</taxon>
        <taxon>ecological metagenomes</taxon>
    </lineage>
</organism>
<proteinExistence type="predicted"/>
<accession>A0AA48LWY2</accession>
<reference evidence="1" key="1">
    <citation type="submission" date="2023-07" db="EMBL/GenBank/DDBJ databases">
        <authorList>
            <person name="Pelsma A.J. K."/>
        </authorList>
    </citation>
    <scope>NUCLEOTIDE SEQUENCE</scope>
</reference>
<gene>
    <name evidence="1" type="ORF">AMST5_00254</name>
</gene>
<name>A0AA48LWY2_9ZZZZ</name>
<protein>
    <submittedName>
        <fullName evidence="1">Uncharacterized protein</fullName>
    </submittedName>
</protein>
<dbReference type="AlphaFoldDB" id="A0AA48LWY2"/>
<evidence type="ECO:0000313" key="1">
    <source>
        <dbReference type="EMBL" id="CAJ0850334.1"/>
    </source>
</evidence>
<sequence>MRVLEWLDATLDYQFVDNARFNASRGPANFFALRLRAGF</sequence>